<dbReference type="PANTHER" id="PTHR43791:SF50">
    <property type="entry name" value="TRANSPORTER, PUTATIVE (AFU_ORTHOLOGUE AFUA_2G00840)-RELATED"/>
    <property type="match status" value="1"/>
</dbReference>
<feature type="transmembrane region" description="Helical" evidence="6">
    <location>
        <begin position="450"/>
        <end position="474"/>
    </location>
</feature>
<keyword evidence="4 6" id="KW-1133">Transmembrane helix</keyword>
<dbReference type="Gene3D" id="1.20.1250.20">
    <property type="entry name" value="MFS general substrate transporter like domains"/>
    <property type="match status" value="1"/>
</dbReference>
<gene>
    <name evidence="7" type="ORF">B0A52_03304</name>
</gene>
<keyword evidence="3 6" id="KW-0812">Transmembrane</keyword>
<evidence type="ECO:0000313" key="7">
    <source>
        <dbReference type="EMBL" id="RVX72951.1"/>
    </source>
</evidence>
<feature type="transmembrane region" description="Helical" evidence="6">
    <location>
        <begin position="299"/>
        <end position="320"/>
    </location>
</feature>
<sequence length="509" mass="55959">MASNVTNVESEISDRQINLRSEEKALEAGVDSKPVMIDSENGSSHDPSSTLDPKVVKKLRLKIDLILLPTLALMYTFNSLDRSNLGNARTAGLEQDLGLVGDQYNQLLTWYYVFFCLFGPAMVIFTRICTAKVALPAMMVAFGIASAATAAVKDFGGILACRIIVGLFESGFLASVVFYLSKWYTRVEIASRIAIFYAGAVIASAFGGLLAYGMFQIRGGSMFVWSYLFILEGCLTCLIAIAAYFILPRDIESAYFLSPVEKQVAQARMAIESANVEEGKFIWREALAEFRTIHAYARVLIGITCGILPQSSANFLAIMTVRLGYSVTKTNLYTVAPAVTATAVVILFAYSSDYFRERSYHMAIPCMIGLIGYVILMTVEVEVRKNIGYLAIFFCTMGAYPMSVIFSAWTVANIPNLNARAFTTGVLLSISNCMGLVTSNVFLAREAPGYMTALIVNGTCSGLGFVFVLSYGWYLRWLNRSRERAQMNGQVDQDLLDGCGRGPSFRFQP</sequence>
<feature type="transmembrane region" description="Helical" evidence="6">
    <location>
        <begin position="109"/>
        <end position="126"/>
    </location>
</feature>
<feature type="transmembrane region" description="Helical" evidence="6">
    <location>
        <begin position="157"/>
        <end position="181"/>
    </location>
</feature>
<dbReference type="Pfam" id="PF07690">
    <property type="entry name" value="MFS_1"/>
    <property type="match status" value="1"/>
</dbReference>
<organism evidence="7 8">
    <name type="scientific">Exophiala mesophila</name>
    <name type="common">Black yeast-like fungus</name>
    <dbReference type="NCBI Taxonomy" id="212818"/>
    <lineage>
        <taxon>Eukaryota</taxon>
        <taxon>Fungi</taxon>
        <taxon>Dikarya</taxon>
        <taxon>Ascomycota</taxon>
        <taxon>Pezizomycotina</taxon>
        <taxon>Eurotiomycetes</taxon>
        <taxon>Chaetothyriomycetidae</taxon>
        <taxon>Chaetothyriales</taxon>
        <taxon>Herpotrichiellaceae</taxon>
        <taxon>Exophiala</taxon>
    </lineage>
</organism>
<accession>A0A438NB01</accession>
<keyword evidence="2" id="KW-0813">Transport</keyword>
<evidence type="ECO:0000313" key="8">
    <source>
        <dbReference type="Proteomes" id="UP000288859"/>
    </source>
</evidence>
<feature type="transmembrane region" description="Helical" evidence="6">
    <location>
        <begin position="387"/>
        <end position="409"/>
    </location>
</feature>
<dbReference type="GO" id="GO:0016020">
    <property type="term" value="C:membrane"/>
    <property type="evidence" value="ECO:0007669"/>
    <property type="project" value="UniProtKB-SubCell"/>
</dbReference>
<dbReference type="AlphaFoldDB" id="A0A438NB01"/>
<dbReference type="PANTHER" id="PTHR43791">
    <property type="entry name" value="PERMEASE-RELATED"/>
    <property type="match status" value="1"/>
</dbReference>
<feature type="transmembrane region" description="Helical" evidence="6">
    <location>
        <begin position="227"/>
        <end position="247"/>
    </location>
</feature>
<evidence type="ECO:0000256" key="6">
    <source>
        <dbReference type="SAM" id="Phobius"/>
    </source>
</evidence>
<evidence type="ECO:0008006" key="9">
    <source>
        <dbReference type="Google" id="ProtNLM"/>
    </source>
</evidence>
<feature type="transmembrane region" description="Helical" evidence="6">
    <location>
        <begin position="193"/>
        <end position="215"/>
    </location>
</feature>
<evidence type="ECO:0000256" key="3">
    <source>
        <dbReference type="ARBA" id="ARBA00022692"/>
    </source>
</evidence>
<evidence type="ECO:0000256" key="2">
    <source>
        <dbReference type="ARBA" id="ARBA00022448"/>
    </source>
</evidence>
<dbReference type="SUPFAM" id="SSF103473">
    <property type="entry name" value="MFS general substrate transporter"/>
    <property type="match status" value="1"/>
</dbReference>
<dbReference type="EMBL" id="NAJM01000010">
    <property type="protein sequence ID" value="RVX72951.1"/>
    <property type="molecule type" value="Genomic_DNA"/>
</dbReference>
<feature type="transmembrane region" description="Helical" evidence="6">
    <location>
        <begin position="362"/>
        <end position="381"/>
    </location>
</feature>
<protein>
    <recommendedName>
        <fullName evidence="9">Major facilitator superfamily (MFS) profile domain-containing protein</fullName>
    </recommendedName>
</protein>
<dbReference type="VEuPathDB" id="FungiDB:PV10_00082"/>
<evidence type="ECO:0000256" key="5">
    <source>
        <dbReference type="ARBA" id="ARBA00023136"/>
    </source>
</evidence>
<dbReference type="Proteomes" id="UP000288859">
    <property type="component" value="Unassembled WGS sequence"/>
</dbReference>
<dbReference type="GO" id="GO:0022857">
    <property type="term" value="F:transmembrane transporter activity"/>
    <property type="evidence" value="ECO:0007669"/>
    <property type="project" value="InterPro"/>
</dbReference>
<dbReference type="InterPro" id="IPR011701">
    <property type="entry name" value="MFS"/>
</dbReference>
<reference evidence="7 8" key="1">
    <citation type="submission" date="2017-03" db="EMBL/GenBank/DDBJ databases">
        <title>Genomes of endolithic fungi from Antarctica.</title>
        <authorList>
            <person name="Coleine C."/>
            <person name="Masonjones S."/>
            <person name="Stajich J.E."/>
        </authorList>
    </citation>
    <scope>NUCLEOTIDE SEQUENCE [LARGE SCALE GENOMIC DNA]</scope>
    <source>
        <strain evidence="7 8">CCFEE 6314</strain>
    </source>
</reference>
<keyword evidence="5 6" id="KW-0472">Membrane</keyword>
<feature type="transmembrane region" description="Helical" evidence="6">
    <location>
        <begin position="133"/>
        <end position="151"/>
    </location>
</feature>
<evidence type="ECO:0000256" key="4">
    <source>
        <dbReference type="ARBA" id="ARBA00022989"/>
    </source>
</evidence>
<feature type="transmembrane region" description="Helical" evidence="6">
    <location>
        <begin position="332"/>
        <end position="350"/>
    </location>
</feature>
<comment type="caution">
    <text evidence="7">The sequence shown here is derived from an EMBL/GenBank/DDBJ whole genome shotgun (WGS) entry which is preliminary data.</text>
</comment>
<evidence type="ECO:0000256" key="1">
    <source>
        <dbReference type="ARBA" id="ARBA00004141"/>
    </source>
</evidence>
<feature type="transmembrane region" description="Helical" evidence="6">
    <location>
        <begin position="421"/>
        <end position="444"/>
    </location>
</feature>
<proteinExistence type="predicted"/>
<comment type="subcellular location">
    <subcellularLocation>
        <location evidence="1">Membrane</location>
        <topology evidence="1">Multi-pass membrane protein</topology>
    </subcellularLocation>
</comment>
<dbReference type="FunFam" id="1.20.1250.20:FF:000013">
    <property type="entry name" value="MFS general substrate transporter"/>
    <property type="match status" value="1"/>
</dbReference>
<name>A0A438NB01_EXOME</name>
<dbReference type="OrthoDB" id="4160033at2759"/>
<dbReference type="InterPro" id="IPR036259">
    <property type="entry name" value="MFS_trans_sf"/>
</dbReference>